<name>A0A328N5H3_9ACTN</name>
<dbReference type="EMBL" id="PYAA01000011">
    <property type="protein sequence ID" value="RAO03068.1"/>
    <property type="molecule type" value="Genomic_DNA"/>
</dbReference>
<dbReference type="Proteomes" id="UP000248966">
    <property type="component" value="Unassembled WGS sequence"/>
</dbReference>
<dbReference type="AlphaFoldDB" id="A0A328N5H3"/>
<accession>A0A328N5H3</accession>
<dbReference type="InterPro" id="IPR001387">
    <property type="entry name" value="Cro/C1-type_HTH"/>
</dbReference>
<feature type="region of interest" description="Disordered" evidence="1">
    <location>
        <begin position="180"/>
        <end position="208"/>
    </location>
</feature>
<evidence type="ECO:0000313" key="3">
    <source>
        <dbReference type="Proteomes" id="UP000248966"/>
    </source>
</evidence>
<dbReference type="InterPro" id="IPR010982">
    <property type="entry name" value="Lambda_DNA-bd_dom_sf"/>
</dbReference>
<gene>
    <name evidence="2" type="ORF">LAH08_02078</name>
</gene>
<evidence type="ECO:0008006" key="4">
    <source>
        <dbReference type="Google" id="ProtNLM"/>
    </source>
</evidence>
<dbReference type="CDD" id="cd00093">
    <property type="entry name" value="HTH_XRE"/>
    <property type="match status" value="1"/>
</dbReference>
<evidence type="ECO:0000256" key="1">
    <source>
        <dbReference type="SAM" id="MobiDB-lite"/>
    </source>
</evidence>
<dbReference type="SUPFAM" id="SSF47413">
    <property type="entry name" value="lambda repressor-like DNA-binding domains"/>
    <property type="match status" value="1"/>
</dbReference>
<evidence type="ECO:0000313" key="2">
    <source>
        <dbReference type="EMBL" id="RAO03068.1"/>
    </source>
</evidence>
<dbReference type="GO" id="GO:0003677">
    <property type="term" value="F:DNA binding"/>
    <property type="evidence" value="ECO:0007669"/>
    <property type="project" value="InterPro"/>
</dbReference>
<sequence>MNTTTTTDAGQRETAAMIEAARSTDPHHEELRDTARQLRFRQGNPSVRRLAAQTGLSAATVSRVFAGPSLPGWDSVQYVIKALNGSDADLRRCRAAWVAANHNAMVARKARRAPMDLSAVADEIVVNDGIVHIGSAAITTGKGVVVNGGTVHLSVAAAKAAARIVVNAGVVHLGEEELGGLDAGHGAHPEPTSNAGAASPAGRLRRVQ</sequence>
<dbReference type="RefSeq" id="WP_112583560.1">
    <property type="nucleotide sequence ID" value="NZ_PYAA01000011.1"/>
</dbReference>
<organism evidence="2 3">
    <name type="scientific">Micromonospora noduli</name>
    <dbReference type="NCBI Taxonomy" id="709876"/>
    <lineage>
        <taxon>Bacteria</taxon>
        <taxon>Bacillati</taxon>
        <taxon>Actinomycetota</taxon>
        <taxon>Actinomycetes</taxon>
        <taxon>Micromonosporales</taxon>
        <taxon>Micromonosporaceae</taxon>
        <taxon>Micromonospora</taxon>
    </lineage>
</organism>
<protein>
    <recommendedName>
        <fullName evidence="4">HTH cro/C1-type domain-containing protein</fullName>
    </recommendedName>
</protein>
<reference evidence="2 3" key="1">
    <citation type="submission" date="2018-03" db="EMBL/GenBank/DDBJ databases">
        <title>Defining the species Micromonospora saelicesensis and Micromonospora noduli under the framework of genomics.</title>
        <authorList>
            <person name="Riesco R."/>
            <person name="Trujillo M.E."/>
        </authorList>
    </citation>
    <scope>NUCLEOTIDE SEQUENCE [LARGE SCALE GENOMIC DNA]</scope>
    <source>
        <strain evidence="2 3">LAH08</strain>
    </source>
</reference>
<comment type="caution">
    <text evidence="2">The sequence shown here is derived from an EMBL/GenBank/DDBJ whole genome shotgun (WGS) entry which is preliminary data.</text>
</comment>
<proteinExistence type="predicted"/>